<feature type="binding site" evidence="8">
    <location>
        <position position="138"/>
    </location>
    <ligand>
        <name>phosphoenolpyruvate</name>
        <dbReference type="ChEBI" id="CHEBI:58702"/>
    </ligand>
</feature>
<dbReference type="EC" id="2.5.1.19" evidence="8"/>
<comment type="subunit">
    <text evidence="8">Monomer.</text>
</comment>
<dbReference type="InterPro" id="IPR036968">
    <property type="entry name" value="Enolpyruvate_Tfrase_sf"/>
</dbReference>
<evidence type="ECO:0000256" key="7">
    <source>
        <dbReference type="ARBA" id="ARBA00044633"/>
    </source>
</evidence>
<evidence type="ECO:0000313" key="10">
    <source>
        <dbReference type="EMBL" id="RUO55612.1"/>
    </source>
</evidence>
<comment type="catalytic activity">
    <reaction evidence="7">
        <text>3-phosphoshikimate + phosphoenolpyruvate = 5-O-(1-carboxyvinyl)-3-phosphoshikimate + phosphate</text>
        <dbReference type="Rhea" id="RHEA:21256"/>
        <dbReference type="ChEBI" id="CHEBI:43474"/>
        <dbReference type="ChEBI" id="CHEBI:57701"/>
        <dbReference type="ChEBI" id="CHEBI:58702"/>
        <dbReference type="ChEBI" id="CHEBI:145989"/>
        <dbReference type="EC" id="2.5.1.19"/>
    </reaction>
    <physiologicalReaction direction="left-to-right" evidence="7">
        <dbReference type="Rhea" id="RHEA:21257"/>
    </physiologicalReaction>
</comment>
<dbReference type="InterPro" id="IPR023193">
    <property type="entry name" value="EPSP_synthase_CS"/>
</dbReference>
<name>A0A432Y3X1_9GAMM</name>
<evidence type="ECO:0000256" key="3">
    <source>
        <dbReference type="ARBA" id="ARBA00022490"/>
    </source>
</evidence>
<feature type="binding site" evidence="8">
    <location>
        <position position="425"/>
    </location>
    <ligand>
        <name>phosphoenolpyruvate</name>
        <dbReference type="ChEBI" id="CHEBI:58702"/>
    </ligand>
</feature>
<comment type="function">
    <text evidence="8">Catalyzes the transfer of the enolpyruvyl moiety of phosphoenolpyruvate (PEP) to the 5-hydroxyl of shikimate-3-phosphate (S3P) to produce enolpyruvyl shikimate-3-phosphate and inorganic phosphate.</text>
</comment>
<feature type="binding site" evidence="8">
    <location>
        <position position="358"/>
    </location>
    <ligand>
        <name>phosphoenolpyruvate</name>
        <dbReference type="ChEBI" id="CHEBI:58702"/>
    </ligand>
</feature>
<comment type="caution">
    <text evidence="10">The sequence shown here is derived from an EMBL/GenBank/DDBJ whole genome shotgun (WGS) entry which is preliminary data.</text>
</comment>
<evidence type="ECO:0000256" key="4">
    <source>
        <dbReference type="ARBA" id="ARBA00022605"/>
    </source>
</evidence>
<dbReference type="Gene3D" id="3.65.10.10">
    <property type="entry name" value="Enolpyruvate transferase domain"/>
    <property type="match status" value="2"/>
</dbReference>
<evidence type="ECO:0000256" key="6">
    <source>
        <dbReference type="ARBA" id="ARBA00023141"/>
    </source>
</evidence>
<evidence type="ECO:0000256" key="8">
    <source>
        <dbReference type="HAMAP-Rule" id="MF_00210"/>
    </source>
</evidence>
<feature type="binding site" evidence="8">
    <location>
        <position position="400"/>
    </location>
    <ligand>
        <name>phosphoenolpyruvate</name>
        <dbReference type="ChEBI" id="CHEBI:58702"/>
    </ligand>
</feature>
<comment type="pathway">
    <text evidence="1 8">Metabolic intermediate biosynthesis; chorismate biosynthesis; chorismate from D-erythrose 4-phosphate and phosphoenolpyruvate: step 6/7.</text>
</comment>
<dbReference type="Proteomes" id="UP000287649">
    <property type="component" value="Unassembled WGS sequence"/>
</dbReference>
<feature type="binding site" evidence="8">
    <location>
        <position position="35"/>
    </location>
    <ligand>
        <name>3-phosphoshikimate</name>
        <dbReference type="ChEBI" id="CHEBI:145989"/>
    </ligand>
</feature>
<evidence type="ECO:0000259" key="9">
    <source>
        <dbReference type="Pfam" id="PF00275"/>
    </source>
</evidence>
<evidence type="ECO:0000256" key="5">
    <source>
        <dbReference type="ARBA" id="ARBA00022679"/>
    </source>
</evidence>
<dbReference type="AlphaFoldDB" id="A0A432Y3X1"/>
<evidence type="ECO:0000313" key="11">
    <source>
        <dbReference type="Proteomes" id="UP000287649"/>
    </source>
</evidence>
<feature type="domain" description="Enolpyruvate transferase" evidence="9">
    <location>
        <begin position="23"/>
        <end position="432"/>
    </location>
</feature>
<keyword evidence="4 8" id="KW-0028">Amino-acid biosynthesis</keyword>
<dbReference type="NCBIfam" id="TIGR01356">
    <property type="entry name" value="aroA"/>
    <property type="match status" value="1"/>
</dbReference>
<keyword evidence="3 8" id="KW-0963">Cytoplasm</keyword>
<feature type="binding site" evidence="8">
    <location>
        <position position="36"/>
    </location>
    <ligand>
        <name>3-phosphoshikimate</name>
        <dbReference type="ChEBI" id="CHEBI:145989"/>
    </ligand>
</feature>
<organism evidence="10 11">
    <name type="scientific">Pseudidiomarina homiensis</name>
    <dbReference type="NCBI Taxonomy" id="364198"/>
    <lineage>
        <taxon>Bacteria</taxon>
        <taxon>Pseudomonadati</taxon>
        <taxon>Pseudomonadota</taxon>
        <taxon>Gammaproteobacteria</taxon>
        <taxon>Alteromonadales</taxon>
        <taxon>Idiomarinaceae</taxon>
        <taxon>Pseudidiomarina</taxon>
    </lineage>
</organism>
<comment type="similarity">
    <text evidence="2 8">Belongs to the EPSP synthase family.</text>
</comment>
<dbReference type="Pfam" id="PF00275">
    <property type="entry name" value="EPSP_synthase"/>
    <property type="match status" value="1"/>
</dbReference>
<dbReference type="GO" id="GO:0003866">
    <property type="term" value="F:3-phosphoshikimate 1-carboxyvinyltransferase activity"/>
    <property type="evidence" value="ECO:0007669"/>
    <property type="project" value="UniProtKB-UniRule"/>
</dbReference>
<dbReference type="GO" id="GO:0008652">
    <property type="term" value="P:amino acid biosynthetic process"/>
    <property type="evidence" value="ECO:0007669"/>
    <property type="project" value="UniProtKB-KW"/>
</dbReference>
<comment type="subcellular location">
    <subcellularLocation>
        <location evidence="8">Cytoplasm</location>
    </subcellularLocation>
</comment>
<dbReference type="SUPFAM" id="SSF55205">
    <property type="entry name" value="EPT/RTPC-like"/>
    <property type="match status" value="1"/>
</dbReference>
<feature type="binding site" evidence="8">
    <location>
        <position position="354"/>
    </location>
    <ligand>
        <name>3-phosphoshikimate</name>
        <dbReference type="ChEBI" id="CHEBI:145989"/>
    </ligand>
</feature>
<dbReference type="PANTHER" id="PTHR21090">
    <property type="entry name" value="AROM/DEHYDROQUINATE SYNTHASE"/>
    <property type="match status" value="1"/>
</dbReference>
<dbReference type="InterPro" id="IPR013792">
    <property type="entry name" value="RNA3'P_cycl/enolpyr_Trfase_a/b"/>
</dbReference>
<dbReference type="InterPro" id="IPR006264">
    <property type="entry name" value="EPSP_synthase"/>
</dbReference>
<dbReference type="GO" id="GO:0005737">
    <property type="term" value="C:cytoplasm"/>
    <property type="evidence" value="ECO:0007669"/>
    <property type="project" value="UniProtKB-SubCell"/>
</dbReference>
<feature type="binding site" evidence="8">
    <location>
        <position position="185"/>
    </location>
    <ligand>
        <name>3-phosphoshikimate</name>
        <dbReference type="ChEBI" id="CHEBI:145989"/>
    </ligand>
</feature>
<keyword evidence="6 8" id="KW-0057">Aromatic amino acid biosynthesis</keyword>
<dbReference type="FunFam" id="3.65.10.10:FF:000003">
    <property type="entry name" value="3-phosphoshikimate 1-carboxyvinyltransferase"/>
    <property type="match status" value="1"/>
</dbReference>
<dbReference type="OrthoDB" id="9809920at2"/>
<evidence type="ECO:0000256" key="1">
    <source>
        <dbReference type="ARBA" id="ARBA00004811"/>
    </source>
</evidence>
<accession>A0A432Y3X1</accession>
<gene>
    <name evidence="8 10" type="primary">aroA</name>
    <name evidence="10" type="ORF">CWI70_02160</name>
</gene>
<feature type="binding site" evidence="8">
    <location>
        <position position="211"/>
    </location>
    <ligand>
        <name>3-phosphoshikimate</name>
        <dbReference type="ChEBI" id="CHEBI:145989"/>
    </ligand>
</feature>
<dbReference type="GO" id="GO:0009073">
    <property type="term" value="P:aromatic amino acid family biosynthetic process"/>
    <property type="evidence" value="ECO:0007669"/>
    <property type="project" value="UniProtKB-KW"/>
</dbReference>
<dbReference type="RefSeq" id="WP_126770146.1">
    <property type="nucleotide sequence ID" value="NZ_PIPX01000001.1"/>
</dbReference>
<dbReference type="PROSITE" id="PS00104">
    <property type="entry name" value="EPSP_SYNTHASE_1"/>
    <property type="match status" value="1"/>
</dbReference>
<dbReference type="UniPathway" id="UPA00053">
    <property type="reaction ID" value="UER00089"/>
</dbReference>
<feature type="active site" description="Proton acceptor" evidence="8">
    <location>
        <position position="327"/>
    </location>
</feature>
<protein>
    <recommendedName>
        <fullName evidence="8">3-phosphoshikimate 1-carboxyvinyltransferase</fullName>
        <ecNumber evidence="8">2.5.1.19</ecNumber>
    </recommendedName>
    <alternativeName>
        <fullName evidence="8">5-enolpyruvylshikimate-3-phosphate synthase</fullName>
        <shortName evidence="8">EPSP synthase</shortName>
        <shortName evidence="8">EPSPS</shortName>
    </alternativeName>
</protein>
<feature type="binding site" evidence="8">
    <location>
        <position position="350"/>
    </location>
    <ligand>
        <name>3-phosphoshikimate</name>
        <dbReference type="ChEBI" id="CHEBI:145989"/>
    </ligand>
</feature>
<dbReference type="CDD" id="cd01556">
    <property type="entry name" value="EPSP_synthase"/>
    <property type="match status" value="1"/>
</dbReference>
<dbReference type="EMBL" id="PIPX01000001">
    <property type="protein sequence ID" value="RUO55612.1"/>
    <property type="molecule type" value="Genomic_DNA"/>
</dbReference>
<dbReference type="InterPro" id="IPR001986">
    <property type="entry name" value="Enolpyruvate_Tfrase_dom"/>
</dbReference>
<dbReference type="GO" id="GO:0009423">
    <property type="term" value="P:chorismate biosynthetic process"/>
    <property type="evidence" value="ECO:0007669"/>
    <property type="project" value="UniProtKB-UniRule"/>
</dbReference>
<keyword evidence="11" id="KW-1185">Reference proteome</keyword>
<dbReference type="HAMAP" id="MF_00210">
    <property type="entry name" value="EPSP_synth"/>
    <property type="match status" value="1"/>
</dbReference>
<feature type="binding site" evidence="8">
    <location>
        <position position="35"/>
    </location>
    <ligand>
        <name>phosphoenolpyruvate</name>
        <dbReference type="ChEBI" id="CHEBI:58702"/>
    </ligand>
</feature>
<keyword evidence="5 8" id="KW-0808">Transferase</keyword>
<dbReference type="PANTHER" id="PTHR21090:SF5">
    <property type="entry name" value="PENTAFUNCTIONAL AROM POLYPEPTIDE"/>
    <property type="match status" value="1"/>
</dbReference>
<proteinExistence type="inferred from homology"/>
<feature type="binding site" evidence="8">
    <location>
        <position position="184"/>
    </location>
    <ligand>
        <name>3-phosphoshikimate</name>
        <dbReference type="ChEBI" id="CHEBI:145989"/>
    </ligand>
</feature>
<feature type="binding site" evidence="8">
    <location>
        <position position="183"/>
    </location>
    <ligand>
        <name>3-phosphoshikimate</name>
        <dbReference type="ChEBI" id="CHEBI:145989"/>
    </ligand>
</feature>
<evidence type="ECO:0000256" key="2">
    <source>
        <dbReference type="ARBA" id="ARBA00009948"/>
    </source>
</evidence>
<feature type="binding site" evidence="8">
    <location>
        <position position="327"/>
    </location>
    <ligand>
        <name>3-phosphoshikimate</name>
        <dbReference type="ChEBI" id="CHEBI:145989"/>
    </ligand>
</feature>
<feature type="binding site" evidence="8">
    <location>
        <position position="185"/>
    </location>
    <ligand>
        <name>phosphoenolpyruvate</name>
        <dbReference type="ChEBI" id="CHEBI:58702"/>
    </ligand>
</feature>
<reference evidence="11" key="1">
    <citation type="journal article" date="2018" name="Front. Microbiol.">
        <title>Genome-Based Analysis Reveals the Taxonomy and Diversity of the Family Idiomarinaceae.</title>
        <authorList>
            <person name="Liu Y."/>
            <person name="Lai Q."/>
            <person name="Shao Z."/>
        </authorList>
    </citation>
    <scope>NUCLEOTIDE SEQUENCE [LARGE SCALE GENOMIC DNA]</scope>
    <source>
        <strain evidence="11">PO-M2</strain>
    </source>
</reference>
<sequence>MKLLFALWNNCFNVETLHLKGLNSCSGIVDLPGSKSIANRALLMAALCEQGRVTELSHMLRSDDTERMLEALRALGVVIEEVTATTLRVHGCAGDWPSTPQQLYLGNAGTAMRPLTAVLAATATQPIVLTGDARMQERPIADLTQALLQGGADIRFLQKHGYPPLAIHRKMHGGRLQVNGSASSQYISALLMALPLLTQDSELELVGTVVSWPYIELTLAMLKSFGIKIHQPERQRFVIAGGQRYQSPEHYWIEGDASAASYWLAAGVLGGGPLTIQGIGRKSIQGDIAFVDYLREMGGNIELYDESAVVSGGRLRGFDADLNAIPDAAMTFATLALFAEGETCIRNIANWRIKETDRLHAMATELRKCGAQVEEGADFIRIKPPTALRHAQIATYDDHRMAMCFSLLGFSASGVTIEDPSCCAKTYPNYFAEFERLCS</sequence>
<dbReference type="PROSITE" id="PS00885">
    <property type="entry name" value="EPSP_SYNTHASE_2"/>
    <property type="match status" value="1"/>
</dbReference>
<feature type="binding site" evidence="8">
    <location>
        <position position="40"/>
    </location>
    <ligand>
        <name>3-phosphoshikimate</name>
        <dbReference type="ChEBI" id="CHEBI:145989"/>
    </ligand>
</feature>
<dbReference type="PIRSF" id="PIRSF000505">
    <property type="entry name" value="EPSPS"/>
    <property type="match status" value="1"/>
</dbReference>
<feature type="binding site" evidence="8">
    <location>
        <position position="109"/>
    </location>
    <ligand>
        <name>phosphoenolpyruvate</name>
        <dbReference type="ChEBI" id="CHEBI:58702"/>
    </ligand>
</feature>